<feature type="transmembrane region" description="Helical" evidence="8">
    <location>
        <begin position="7"/>
        <end position="29"/>
    </location>
</feature>
<keyword evidence="3" id="KW-1003">Cell membrane</keyword>
<evidence type="ECO:0000313" key="11">
    <source>
        <dbReference type="Proteomes" id="UP000193090"/>
    </source>
</evidence>
<dbReference type="AlphaFoldDB" id="A0A1X2ENU8"/>
<keyword evidence="11" id="KW-1185">Reference proteome</keyword>
<evidence type="ECO:0000313" key="10">
    <source>
        <dbReference type="EMBL" id="ORX07352.1"/>
    </source>
</evidence>
<evidence type="ECO:0000256" key="1">
    <source>
        <dbReference type="ARBA" id="ARBA00004236"/>
    </source>
</evidence>
<accession>A0A1X2ENU8</accession>
<evidence type="ECO:0000256" key="8">
    <source>
        <dbReference type="SAM" id="Phobius"/>
    </source>
</evidence>
<dbReference type="InterPro" id="IPR021368">
    <property type="entry name" value="T7SS_EccE"/>
</dbReference>
<dbReference type="InterPro" id="IPR050051">
    <property type="entry name" value="EccE_dom"/>
</dbReference>
<evidence type="ECO:0000256" key="5">
    <source>
        <dbReference type="ARBA" id="ARBA00022989"/>
    </source>
</evidence>
<organism evidence="10 11">
    <name type="scientific">Mycolicibacillus trivialis</name>
    <dbReference type="NCBI Taxonomy" id="1798"/>
    <lineage>
        <taxon>Bacteria</taxon>
        <taxon>Bacillati</taxon>
        <taxon>Actinomycetota</taxon>
        <taxon>Actinomycetes</taxon>
        <taxon>Mycobacteriales</taxon>
        <taxon>Mycobacteriaceae</taxon>
        <taxon>Mycolicibacillus</taxon>
    </lineage>
</organism>
<dbReference type="Proteomes" id="UP000193090">
    <property type="component" value="Unassembled WGS sequence"/>
</dbReference>
<protein>
    <recommendedName>
        <fullName evidence="9">Type VII secretion system protein EccE domain-containing protein</fullName>
    </recommendedName>
</protein>
<dbReference type="OrthoDB" id="4672446at2"/>
<keyword evidence="6 8" id="KW-0472">Membrane</keyword>
<dbReference type="STRING" id="1798.AWC30_00020"/>
<evidence type="ECO:0000259" key="9">
    <source>
        <dbReference type="Pfam" id="PF11203"/>
    </source>
</evidence>
<evidence type="ECO:0000256" key="2">
    <source>
        <dbReference type="ARBA" id="ARBA00007759"/>
    </source>
</evidence>
<comment type="subcellular location">
    <subcellularLocation>
        <location evidence="1">Cell membrane</location>
    </subcellularLocation>
</comment>
<evidence type="ECO:0000256" key="4">
    <source>
        <dbReference type="ARBA" id="ARBA00022692"/>
    </source>
</evidence>
<feature type="compositionally biased region" description="Basic and acidic residues" evidence="7">
    <location>
        <begin position="263"/>
        <end position="295"/>
    </location>
</feature>
<dbReference type="EMBL" id="LQPZ01000012">
    <property type="protein sequence ID" value="ORX07352.1"/>
    <property type="molecule type" value="Genomic_DNA"/>
</dbReference>
<keyword evidence="4 8" id="KW-0812">Transmembrane</keyword>
<dbReference type="NCBIfam" id="TIGR03923">
    <property type="entry name" value="T7SS_EccE"/>
    <property type="match status" value="1"/>
</dbReference>
<gene>
    <name evidence="10" type="ORF">AWC30_00020</name>
</gene>
<comment type="caution">
    <text evidence="10">The sequence shown here is derived from an EMBL/GenBank/DDBJ whole genome shotgun (WGS) entry which is preliminary data.</text>
</comment>
<name>A0A1X2ENU8_9MYCO</name>
<feature type="domain" description="Type VII secretion system protein EccE" evidence="9">
    <location>
        <begin position="171"/>
        <end position="242"/>
    </location>
</feature>
<sequence length="409" mass="44585">MKAQSPLGLALSWLRLVVVFLLAVAVMAVVSNWPDAWRRDIAWWSGIGVVAAIAVLALITFRGMPLATLIARWFGNFFRDAETELTAGRTAAIDHRHRFGHATVGVREHDGMLVAAVAVGAPGENTDGALPVRAIAAGLRQFDVRLDGIDIVSVNTTAPPAVENGIEHRPTTWLVLRMDPQQNVDAVTVRDSLAATIAAAAERVAEDLGRRRLDAFPLTAAELAELDDAVLAGLQPDGLVPRLRFAKRYDGSAAAGKRAAGTKHPEGKHAEGKHAETRRARSRRAEPVARDRKNPDGYATSFWVSPKDLDTETLDKVWQLDADATVLTVRLIPRHYQVEVSAWVRYHTTERISKEQRRGLNYLIGRQLRAVTAALPVPAVQPVLTVPARALSDDDPLAVSLRHPTEVPV</sequence>
<feature type="region of interest" description="Disordered" evidence="7">
    <location>
        <begin position="254"/>
        <end position="297"/>
    </location>
</feature>
<feature type="transmembrane region" description="Helical" evidence="8">
    <location>
        <begin position="41"/>
        <end position="61"/>
    </location>
</feature>
<dbReference type="Pfam" id="PF11203">
    <property type="entry name" value="EccE"/>
    <property type="match status" value="1"/>
</dbReference>
<evidence type="ECO:0000256" key="7">
    <source>
        <dbReference type="SAM" id="MobiDB-lite"/>
    </source>
</evidence>
<reference evidence="10 11" key="1">
    <citation type="submission" date="2016-01" db="EMBL/GenBank/DDBJ databases">
        <title>The new phylogeny of the genus Mycobacterium.</title>
        <authorList>
            <person name="Tarcisio F."/>
            <person name="Conor M."/>
            <person name="Antonella G."/>
            <person name="Elisabetta G."/>
            <person name="Giulia F.S."/>
            <person name="Sara T."/>
            <person name="Anna F."/>
            <person name="Clotilde B."/>
            <person name="Roberto B."/>
            <person name="Veronica D.S."/>
            <person name="Fabio R."/>
            <person name="Monica P."/>
            <person name="Olivier J."/>
            <person name="Enrico T."/>
            <person name="Nicola S."/>
        </authorList>
    </citation>
    <scope>NUCLEOTIDE SEQUENCE [LARGE SCALE GENOMIC DNA]</scope>
    <source>
        <strain evidence="10 11">DSM 44153</strain>
    </source>
</reference>
<dbReference type="GO" id="GO:0005886">
    <property type="term" value="C:plasma membrane"/>
    <property type="evidence" value="ECO:0007669"/>
    <property type="project" value="UniProtKB-SubCell"/>
</dbReference>
<comment type="similarity">
    <text evidence="2">Belongs to the EccE family.</text>
</comment>
<proteinExistence type="inferred from homology"/>
<evidence type="ECO:0000256" key="3">
    <source>
        <dbReference type="ARBA" id="ARBA00022475"/>
    </source>
</evidence>
<keyword evidence="5 8" id="KW-1133">Transmembrane helix</keyword>
<dbReference type="RefSeq" id="WP_133053646.1">
    <property type="nucleotide sequence ID" value="NZ_JACKSN010000140.1"/>
</dbReference>
<evidence type="ECO:0000256" key="6">
    <source>
        <dbReference type="ARBA" id="ARBA00023136"/>
    </source>
</evidence>